<proteinExistence type="inferred from homology"/>
<evidence type="ECO:0000256" key="3">
    <source>
        <dbReference type="ARBA" id="ARBA00022448"/>
    </source>
</evidence>
<evidence type="ECO:0000313" key="8">
    <source>
        <dbReference type="EMBL" id="HIX74079.1"/>
    </source>
</evidence>
<keyword evidence="5" id="KW-0812">Transmembrane</keyword>
<dbReference type="Proteomes" id="UP000886740">
    <property type="component" value="Unassembled WGS sequence"/>
</dbReference>
<dbReference type="GO" id="GO:0015562">
    <property type="term" value="F:efflux transmembrane transporter activity"/>
    <property type="evidence" value="ECO:0007669"/>
    <property type="project" value="InterPro"/>
</dbReference>
<keyword evidence="6" id="KW-0472">Membrane</keyword>
<gene>
    <name evidence="8" type="ORF">H9977_03435</name>
</gene>
<keyword evidence="3" id="KW-0813">Transport</keyword>
<evidence type="ECO:0000256" key="7">
    <source>
        <dbReference type="ARBA" id="ARBA00023237"/>
    </source>
</evidence>
<protein>
    <submittedName>
        <fullName evidence="8">TolC family protein</fullName>
    </submittedName>
</protein>
<comment type="caution">
    <text evidence="8">The sequence shown here is derived from an EMBL/GenBank/DDBJ whole genome shotgun (WGS) entry which is preliminary data.</text>
</comment>
<reference evidence="8" key="2">
    <citation type="submission" date="2021-04" db="EMBL/GenBank/DDBJ databases">
        <authorList>
            <person name="Gilroy R."/>
        </authorList>
    </citation>
    <scope>NUCLEOTIDE SEQUENCE</scope>
    <source>
        <strain evidence="8">ChiGjej6B6-14162</strain>
    </source>
</reference>
<evidence type="ECO:0000256" key="5">
    <source>
        <dbReference type="ARBA" id="ARBA00022692"/>
    </source>
</evidence>
<dbReference type="InterPro" id="IPR051906">
    <property type="entry name" value="TolC-like"/>
</dbReference>
<evidence type="ECO:0000256" key="4">
    <source>
        <dbReference type="ARBA" id="ARBA00022452"/>
    </source>
</evidence>
<reference evidence="8" key="1">
    <citation type="journal article" date="2021" name="PeerJ">
        <title>Extensive microbial diversity within the chicken gut microbiome revealed by metagenomics and culture.</title>
        <authorList>
            <person name="Gilroy R."/>
            <person name="Ravi A."/>
            <person name="Getino M."/>
            <person name="Pursley I."/>
            <person name="Horton D.L."/>
            <person name="Alikhan N.F."/>
            <person name="Baker D."/>
            <person name="Gharbi K."/>
            <person name="Hall N."/>
            <person name="Watson M."/>
            <person name="Adriaenssens E.M."/>
            <person name="Foster-Nyarko E."/>
            <person name="Jarju S."/>
            <person name="Secka A."/>
            <person name="Antonio M."/>
            <person name="Oren A."/>
            <person name="Chaudhuri R.R."/>
            <person name="La Ragione R."/>
            <person name="Hildebrand F."/>
            <person name="Pallen M.J."/>
        </authorList>
    </citation>
    <scope>NUCLEOTIDE SEQUENCE</scope>
    <source>
        <strain evidence="8">ChiGjej6B6-14162</strain>
    </source>
</reference>
<accession>A0A9D1X713</accession>
<evidence type="ECO:0000256" key="1">
    <source>
        <dbReference type="ARBA" id="ARBA00004442"/>
    </source>
</evidence>
<organism evidence="8 9">
    <name type="scientific">Candidatus Parabacteroides intestinipullorum</name>
    <dbReference type="NCBI Taxonomy" id="2838723"/>
    <lineage>
        <taxon>Bacteria</taxon>
        <taxon>Pseudomonadati</taxon>
        <taxon>Bacteroidota</taxon>
        <taxon>Bacteroidia</taxon>
        <taxon>Bacteroidales</taxon>
        <taxon>Tannerellaceae</taxon>
        <taxon>Parabacteroides</taxon>
    </lineage>
</organism>
<evidence type="ECO:0000256" key="6">
    <source>
        <dbReference type="ARBA" id="ARBA00023136"/>
    </source>
</evidence>
<comment type="similarity">
    <text evidence="2">Belongs to the outer membrane factor (OMF) (TC 1.B.17) family.</text>
</comment>
<comment type="subcellular location">
    <subcellularLocation>
        <location evidence="1">Cell outer membrane</location>
    </subcellularLocation>
</comment>
<dbReference type="GO" id="GO:1990281">
    <property type="term" value="C:efflux pump complex"/>
    <property type="evidence" value="ECO:0007669"/>
    <property type="project" value="TreeGrafter"/>
</dbReference>
<evidence type="ECO:0000256" key="2">
    <source>
        <dbReference type="ARBA" id="ARBA00007613"/>
    </source>
</evidence>
<dbReference type="EMBL" id="DXEL01000029">
    <property type="protein sequence ID" value="HIX74079.1"/>
    <property type="molecule type" value="Genomic_DNA"/>
</dbReference>
<keyword evidence="4" id="KW-1134">Transmembrane beta strand</keyword>
<evidence type="ECO:0000313" key="9">
    <source>
        <dbReference type="Proteomes" id="UP000886740"/>
    </source>
</evidence>
<dbReference type="Pfam" id="PF02321">
    <property type="entry name" value="OEP"/>
    <property type="match status" value="2"/>
</dbReference>
<name>A0A9D1X713_9BACT</name>
<dbReference type="AlphaFoldDB" id="A0A9D1X713"/>
<dbReference type="GO" id="GO:0009279">
    <property type="term" value="C:cell outer membrane"/>
    <property type="evidence" value="ECO:0007669"/>
    <property type="project" value="UniProtKB-SubCell"/>
</dbReference>
<dbReference type="PANTHER" id="PTHR30026:SF20">
    <property type="entry name" value="OUTER MEMBRANE PROTEIN TOLC"/>
    <property type="match status" value="1"/>
</dbReference>
<dbReference type="PANTHER" id="PTHR30026">
    <property type="entry name" value="OUTER MEMBRANE PROTEIN TOLC"/>
    <property type="match status" value="1"/>
</dbReference>
<dbReference type="SUPFAM" id="SSF56954">
    <property type="entry name" value="Outer membrane efflux proteins (OEP)"/>
    <property type="match status" value="1"/>
</dbReference>
<sequence>MNVSAQEEGEVTEWTLRSCLDYALANNIQIKKSKVSLQSGLEDTKEAKARLFPSLTASVTQGFVNYPSNGVIDNNSYSGNYSVTANWTLFDGGQRYQALKQQKLQNTIDELSVNQNENDIRISLIQAYMQVLYSMEAVRINENTVEVSRAQRDRAIELLKAGSISKVDLAQLESQYSTDQYQLVVAKTTLDNYKLQLKQLLELDITQEIELVMPELTDEDILEPLPDKKVIYATSLSVMPEIESGKLAVDVAELEKKKAWGAFLPTLSMNAGIGTGHLSGTDYTFGSQIWDKFNESIGLTISIPIFSNRQYKTAYNKAKYALTTSRLDLADSEKQLLRNVESVYLDAISAQNQYTSATERLSYVTESYTLTEEQFNLGMKNTVELLTEKNNFLTAQQERLQAKYMALMSIQILNVYQAKPIAESF</sequence>
<dbReference type="InterPro" id="IPR003423">
    <property type="entry name" value="OMP_efflux"/>
</dbReference>
<dbReference type="GO" id="GO:0015288">
    <property type="term" value="F:porin activity"/>
    <property type="evidence" value="ECO:0007669"/>
    <property type="project" value="TreeGrafter"/>
</dbReference>
<keyword evidence="7" id="KW-0998">Cell outer membrane</keyword>
<dbReference type="Gene3D" id="1.20.1600.10">
    <property type="entry name" value="Outer membrane efflux proteins (OEP)"/>
    <property type="match status" value="1"/>
</dbReference>